<name>A0AAQ3SZW6_PASNO</name>
<dbReference type="Proteomes" id="UP001341281">
    <property type="component" value="Chromosome 03"/>
</dbReference>
<sequence>MSFGLKNAGATYQRAIQTCLADHWGKRVEAYVDDVVIKTKNEEDFIDDLRQVFDSLRKFRWKLNPTKCVCGVPAGQLLGFVISNRGIKANPEKIKAILRMHP</sequence>
<dbReference type="AlphaFoldDB" id="A0AAQ3SZW6"/>
<accession>A0AAQ3SZW6</accession>
<gene>
    <name evidence="2" type="ORF">U9M48_013183</name>
</gene>
<dbReference type="InterPro" id="IPR043502">
    <property type="entry name" value="DNA/RNA_pol_sf"/>
</dbReference>
<dbReference type="PANTHER" id="PTHR24559:SF430">
    <property type="entry name" value="RNA-DIRECTED DNA POLYMERASE"/>
    <property type="match status" value="1"/>
</dbReference>
<evidence type="ECO:0000313" key="2">
    <source>
        <dbReference type="EMBL" id="WVZ63560.1"/>
    </source>
</evidence>
<feature type="domain" description="Reverse transcriptase" evidence="1">
    <location>
        <begin position="1"/>
        <end position="81"/>
    </location>
</feature>
<dbReference type="PANTHER" id="PTHR24559">
    <property type="entry name" value="TRANSPOSON TY3-I GAG-POL POLYPROTEIN"/>
    <property type="match status" value="1"/>
</dbReference>
<reference evidence="2 3" key="1">
    <citation type="submission" date="2024-02" db="EMBL/GenBank/DDBJ databases">
        <title>High-quality chromosome-scale genome assembly of Pensacola bahiagrass (Paspalum notatum Flugge var. saurae).</title>
        <authorList>
            <person name="Vega J.M."/>
            <person name="Podio M."/>
            <person name="Orjuela J."/>
            <person name="Siena L.A."/>
            <person name="Pessino S.C."/>
            <person name="Combes M.C."/>
            <person name="Mariac C."/>
            <person name="Albertini E."/>
            <person name="Pupilli F."/>
            <person name="Ortiz J.P.A."/>
            <person name="Leblanc O."/>
        </authorList>
    </citation>
    <scope>NUCLEOTIDE SEQUENCE [LARGE SCALE GENOMIC DNA]</scope>
    <source>
        <strain evidence="2">R1</strain>
        <tissue evidence="2">Leaf</tissue>
    </source>
</reference>
<dbReference type="SUPFAM" id="SSF56672">
    <property type="entry name" value="DNA/RNA polymerases"/>
    <property type="match status" value="1"/>
</dbReference>
<dbReference type="Pfam" id="PF00078">
    <property type="entry name" value="RVT_1"/>
    <property type="match status" value="1"/>
</dbReference>
<evidence type="ECO:0000313" key="3">
    <source>
        <dbReference type="Proteomes" id="UP001341281"/>
    </source>
</evidence>
<organism evidence="2 3">
    <name type="scientific">Paspalum notatum var. saurae</name>
    <dbReference type="NCBI Taxonomy" id="547442"/>
    <lineage>
        <taxon>Eukaryota</taxon>
        <taxon>Viridiplantae</taxon>
        <taxon>Streptophyta</taxon>
        <taxon>Embryophyta</taxon>
        <taxon>Tracheophyta</taxon>
        <taxon>Spermatophyta</taxon>
        <taxon>Magnoliopsida</taxon>
        <taxon>Liliopsida</taxon>
        <taxon>Poales</taxon>
        <taxon>Poaceae</taxon>
        <taxon>PACMAD clade</taxon>
        <taxon>Panicoideae</taxon>
        <taxon>Andropogonodae</taxon>
        <taxon>Paspaleae</taxon>
        <taxon>Paspalinae</taxon>
        <taxon>Paspalum</taxon>
    </lineage>
</organism>
<dbReference type="Gene3D" id="3.30.70.270">
    <property type="match status" value="1"/>
</dbReference>
<dbReference type="CDD" id="cd01647">
    <property type="entry name" value="RT_LTR"/>
    <property type="match status" value="1"/>
</dbReference>
<keyword evidence="3" id="KW-1185">Reference proteome</keyword>
<dbReference type="EMBL" id="CP144747">
    <property type="protein sequence ID" value="WVZ63560.1"/>
    <property type="molecule type" value="Genomic_DNA"/>
</dbReference>
<proteinExistence type="predicted"/>
<dbReference type="InterPro" id="IPR043128">
    <property type="entry name" value="Rev_trsase/Diguanyl_cyclase"/>
</dbReference>
<dbReference type="InterPro" id="IPR053134">
    <property type="entry name" value="RNA-dir_DNA_polymerase"/>
</dbReference>
<protein>
    <recommendedName>
        <fullName evidence="1">Reverse transcriptase domain-containing protein</fullName>
    </recommendedName>
</protein>
<dbReference type="InterPro" id="IPR000477">
    <property type="entry name" value="RT_dom"/>
</dbReference>
<evidence type="ECO:0000259" key="1">
    <source>
        <dbReference type="Pfam" id="PF00078"/>
    </source>
</evidence>